<dbReference type="RefSeq" id="WP_106566753.1">
    <property type="nucleotide sequence ID" value="NZ_JAUVYL010000005.1"/>
</dbReference>
<dbReference type="Proteomes" id="UP000240708">
    <property type="component" value="Unassembled WGS sequence"/>
</dbReference>
<dbReference type="SUPFAM" id="SSF50969">
    <property type="entry name" value="YVTN repeat-like/Quinoprotein amine dehydrogenase"/>
    <property type="match status" value="1"/>
</dbReference>
<dbReference type="InterPro" id="IPR011044">
    <property type="entry name" value="Quino_amine_DH_bsu"/>
</dbReference>
<keyword evidence="2" id="KW-1185">Reference proteome</keyword>
<accession>A0A2P8E8H8</accession>
<proteinExistence type="predicted"/>
<evidence type="ECO:0000313" key="2">
    <source>
        <dbReference type="Proteomes" id="UP000240708"/>
    </source>
</evidence>
<gene>
    <name evidence="1" type="ORF">CLV48_103222</name>
</gene>
<dbReference type="Pfam" id="PF15869">
    <property type="entry name" value="TolB_like"/>
    <property type="match status" value="1"/>
</dbReference>
<sequence length="361" mass="41315">MQKLRFIVLLVAFGCNIPHEDSRLVFTEKQLPTPIQLKGEKLDFGLEFALNPKEILLKDQNLIVAEGKSLQNEKINLLDLRAQKYRRSVGKDGLGPGEITIGYPLLDSGEPDIFWVYDTQQFKFSAFSIKDTSTLAIRQFKGLDIPLYITSVDWGPNNTLLVNLVDGWVKYFQLNTDGDTIRYFGSWENMLDDRELPHGLKREDLQPNLLASVHQGKIKSNPSKTRFVKAGTHVDFIDIIDLENEEVITVYGPIDELPEFRVSMNQGFQMPAFDLSKLTLKYLDIYAGEKSFFALYSGKSFREISEDSNLNRLFEFDYDGKVLNHYQLDFPLIGFTVDEINREIYGISTDKDPGIVLFDLN</sequence>
<evidence type="ECO:0000313" key="1">
    <source>
        <dbReference type="EMBL" id="PSL05707.1"/>
    </source>
</evidence>
<dbReference type="OrthoDB" id="821257at2"/>
<organism evidence="1 2">
    <name type="scientific">Cecembia rubra</name>
    <dbReference type="NCBI Taxonomy" id="1485585"/>
    <lineage>
        <taxon>Bacteria</taxon>
        <taxon>Pseudomonadati</taxon>
        <taxon>Bacteroidota</taxon>
        <taxon>Cytophagia</taxon>
        <taxon>Cytophagales</taxon>
        <taxon>Cyclobacteriaceae</taxon>
        <taxon>Cecembia</taxon>
    </lineage>
</organism>
<reference evidence="1 2" key="1">
    <citation type="submission" date="2018-03" db="EMBL/GenBank/DDBJ databases">
        <title>Genomic Encyclopedia of Archaeal and Bacterial Type Strains, Phase II (KMG-II): from individual species to whole genera.</title>
        <authorList>
            <person name="Goeker M."/>
        </authorList>
    </citation>
    <scope>NUCLEOTIDE SEQUENCE [LARGE SCALE GENOMIC DNA]</scope>
    <source>
        <strain evidence="1 2">DSM 28057</strain>
    </source>
</reference>
<protein>
    <submittedName>
        <fullName evidence="1">TolB-like protein</fullName>
    </submittedName>
</protein>
<name>A0A2P8E8H8_9BACT</name>
<dbReference type="EMBL" id="PYGF01000003">
    <property type="protein sequence ID" value="PSL05707.1"/>
    <property type="molecule type" value="Genomic_DNA"/>
</dbReference>
<comment type="caution">
    <text evidence="1">The sequence shown here is derived from an EMBL/GenBank/DDBJ whole genome shotgun (WGS) entry which is preliminary data.</text>
</comment>
<dbReference type="AlphaFoldDB" id="A0A2P8E8H8"/>